<dbReference type="RefSeq" id="WP_054655995.1">
    <property type="nucleotide sequence ID" value="NZ_BBFL01000014.1"/>
</dbReference>
<accession>A0A1Z5IK45</accession>
<sequence length="124" mass="14111">MKAKDFIHSGRTLFQHFMRSSQRLTQHDTGTSDSSPMIFIGSWKLRHSETTRLHSLVIGPDLTISIDHRTIPCKVVSLSDDTLVLLDHYGYHITITADHNVPVKLFDEADNVIYYIVSSMNKPT</sequence>
<proteinExistence type="predicted"/>
<dbReference type="EMBL" id="BCMG01000013">
    <property type="protein sequence ID" value="GAX02144.1"/>
    <property type="molecule type" value="Genomic_DNA"/>
</dbReference>
<keyword evidence="2" id="KW-1185">Reference proteome</keyword>
<gene>
    <name evidence="1" type="ORF">IWT126_02208</name>
</gene>
<comment type="caution">
    <text evidence="1">The sequence shown here is derived from an EMBL/GenBank/DDBJ whole genome shotgun (WGS) entry which is preliminary data.</text>
</comment>
<dbReference type="OrthoDB" id="2246468at2"/>
<dbReference type="Proteomes" id="UP000198402">
    <property type="component" value="Unassembled WGS sequence"/>
</dbReference>
<reference evidence="1 2" key="1">
    <citation type="submission" date="2015-11" db="EMBL/GenBank/DDBJ databases">
        <title>Draft genome sequences of new species of the genus Lactobacillus isolated from orchardgrass silage.</title>
        <authorList>
            <person name="Tohno M."/>
            <person name="Tanizawa Y."/>
            <person name="Arita M."/>
        </authorList>
    </citation>
    <scope>NUCLEOTIDE SEQUENCE [LARGE SCALE GENOMIC DNA]</scope>
    <source>
        <strain evidence="1 2">IWT126</strain>
    </source>
</reference>
<dbReference type="AlphaFoldDB" id="A0A1Z5IK45"/>
<dbReference type="STRING" id="1302250.GCA_001313225_02849"/>
<organism evidence="1 2">
    <name type="scientific">Secundilactobacillus silagei JCM 19001</name>
    <dbReference type="NCBI Taxonomy" id="1302250"/>
    <lineage>
        <taxon>Bacteria</taxon>
        <taxon>Bacillati</taxon>
        <taxon>Bacillota</taxon>
        <taxon>Bacilli</taxon>
        <taxon>Lactobacillales</taxon>
        <taxon>Lactobacillaceae</taxon>
        <taxon>Secundilactobacillus</taxon>
    </lineage>
</organism>
<evidence type="ECO:0000313" key="1">
    <source>
        <dbReference type="EMBL" id="GAX02144.1"/>
    </source>
</evidence>
<evidence type="ECO:0008006" key="3">
    <source>
        <dbReference type="Google" id="ProtNLM"/>
    </source>
</evidence>
<evidence type="ECO:0000313" key="2">
    <source>
        <dbReference type="Proteomes" id="UP000198402"/>
    </source>
</evidence>
<dbReference type="InterPro" id="IPR032254">
    <property type="entry name" value="DUF4828"/>
</dbReference>
<protein>
    <recommendedName>
        <fullName evidence="3">DUF4828 domain-containing protein</fullName>
    </recommendedName>
</protein>
<dbReference type="Pfam" id="PF16110">
    <property type="entry name" value="DUF4828"/>
    <property type="match status" value="1"/>
</dbReference>
<name>A0A1Z5IK45_9LACO</name>